<evidence type="ECO:0000256" key="1">
    <source>
        <dbReference type="ARBA" id="ARBA00022574"/>
    </source>
</evidence>
<name>A0A8I6S7B3_CIMLE</name>
<evidence type="ECO:0000313" key="3">
    <source>
        <dbReference type="EnsemblMetazoa" id="XP_014260325.1"/>
    </source>
</evidence>
<reference evidence="3" key="1">
    <citation type="submission" date="2022-01" db="UniProtKB">
        <authorList>
            <consortium name="EnsemblMetazoa"/>
        </authorList>
    </citation>
    <scope>IDENTIFICATION</scope>
</reference>
<proteinExistence type="predicted"/>
<evidence type="ECO:0008006" key="5">
    <source>
        <dbReference type="Google" id="ProtNLM"/>
    </source>
</evidence>
<dbReference type="RefSeq" id="XP_014260326.1">
    <property type="nucleotide sequence ID" value="XM_014404840.2"/>
</dbReference>
<keyword evidence="1" id="KW-0853">WD repeat</keyword>
<protein>
    <recommendedName>
        <fullName evidence="5">Guanine nucleotide-binding protein subunit beta-like protein 1</fullName>
    </recommendedName>
</protein>
<dbReference type="PANTHER" id="PTHR19854">
    <property type="entry name" value="TRANSDUCIN BETA-LIKE 3"/>
    <property type="match status" value="1"/>
</dbReference>
<evidence type="ECO:0000256" key="2">
    <source>
        <dbReference type="ARBA" id="ARBA00022737"/>
    </source>
</evidence>
<dbReference type="KEGG" id="clec:106672970"/>
<dbReference type="Gene3D" id="2.130.10.10">
    <property type="entry name" value="YVTN repeat-like/Quinoprotein amine dehydrogenase"/>
    <property type="match status" value="2"/>
</dbReference>
<dbReference type="RefSeq" id="XP_014260325.1">
    <property type="nucleotide sequence ID" value="XM_014404839.2"/>
</dbReference>
<dbReference type="OrthoDB" id="7668193at2759"/>
<organism evidence="3 4">
    <name type="scientific">Cimex lectularius</name>
    <name type="common">Bed bug</name>
    <name type="synonym">Acanthia lectularia</name>
    <dbReference type="NCBI Taxonomy" id="79782"/>
    <lineage>
        <taxon>Eukaryota</taxon>
        <taxon>Metazoa</taxon>
        <taxon>Ecdysozoa</taxon>
        <taxon>Arthropoda</taxon>
        <taxon>Hexapoda</taxon>
        <taxon>Insecta</taxon>
        <taxon>Pterygota</taxon>
        <taxon>Neoptera</taxon>
        <taxon>Paraneoptera</taxon>
        <taxon>Hemiptera</taxon>
        <taxon>Heteroptera</taxon>
        <taxon>Panheteroptera</taxon>
        <taxon>Cimicomorpha</taxon>
        <taxon>Cimicidae</taxon>
        <taxon>Cimex</taxon>
    </lineage>
</organism>
<dbReference type="SMART" id="SM00320">
    <property type="entry name" value="WD40"/>
    <property type="match status" value="3"/>
</dbReference>
<dbReference type="PANTHER" id="PTHR19854:SF1">
    <property type="entry name" value="GUANINE NUCLEOTIDE-BINDING PROTEIN SUBUNIT BETA-LIKE PROTEIN 1"/>
    <property type="match status" value="1"/>
</dbReference>
<sequence>MVKPTTPSSIYSFRGGESLVHCLLLDLNGSKEVIYVGTNDGCVNIWDLKISRTINSVKISNEPILAVLINGNHFITQEKGECIKFWDEEMKSVIKQLSYDYVGFCKIVSRGDYLVYPLSEGRFTVYNIKTEVSKVVGFKFNKKPGEVMCLFCLENDKVLVLYEGGFLALWDFDGVKLSECEIGDTPMCMDFCEATQEGVVGTSGLTLVKFKLDEGLDIANSAQLTNPGVSALAVHKSGRIFVAGCWDGSVKYFNMSTMQLLAVITSRPSPIQSLVFSHKTLSQWGPAVVFVAGPDQKVSLCNLYSKELSE</sequence>
<dbReference type="OMA" id="PCFNLHT"/>
<dbReference type="InterPro" id="IPR015943">
    <property type="entry name" value="WD40/YVTN_repeat-like_dom_sf"/>
</dbReference>
<dbReference type="InterPro" id="IPR001680">
    <property type="entry name" value="WD40_rpt"/>
</dbReference>
<dbReference type="InterPro" id="IPR011047">
    <property type="entry name" value="Quinoprotein_ADH-like_sf"/>
</dbReference>
<dbReference type="Proteomes" id="UP000494040">
    <property type="component" value="Unassembled WGS sequence"/>
</dbReference>
<accession>A0A8I6S7B3</accession>
<dbReference type="AlphaFoldDB" id="A0A8I6S7B3"/>
<dbReference type="EnsemblMetazoa" id="XM_014404840.2">
    <property type="protein sequence ID" value="XP_014260326.1"/>
    <property type="gene ID" value="LOC106672970"/>
</dbReference>
<evidence type="ECO:0000313" key="4">
    <source>
        <dbReference type="Proteomes" id="UP000494040"/>
    </source>
</evidence>
<dbReference type="SUPFAM" id="SSF50998">
    <property type="entry name" value="Quinoprotein alcohol dehydrogenase-like"/>
    <property type="match status" value="1"/>
</dbReference>
<keyword evidence="4" id="KW-1185">Reference proteome</keyword>
<dbReference type="GeneID" id="106672970"/>
<dbReference type="Pfam" id="PF00400">
    <property type="entry name" value="WD40"/>
    <property type="match status" value="2"/>
</dbReference>
<keyword evidence="2" id="KW-0677">Repeat</keyword>
<dbReference type="EnsemblMetazoa" id="XM_014404839.2">
    <property type="protein sequence ID" value="XP_014260325.1"/>
    <property type="gene ID" value="LOC106672970"/>
</dbReference>